<dbReference type="SUPFAM" id="SSF51905">
    <property type="entry name" value="FAD/NAD(P)-binding domain"/>
    <property type="match status" value="1"/>
</dbReference>
<feature type="domain" description="Glucose-methanol-choline oxidoreductase C-terminal" evidence="6">
    <location>
        <begin position="331"/>
        <end position="386"/>
    </location>
</feature>
<dbReference type="InterPro" id="IPR051473">
    <property type="entry name" value="P2Ox-like"/>
</dbReference>
<comment type="cofactor">
    <cofactor evidence="1">
        <name>FAD</name>
        <dbReference type="ChEBI" id="CHEBI:57692"/>
    </cofactor>
</comment>
<evidence type="ECO:0000256" key="1">
    <source>
        <dbReference type="ARBA" id="ARBA00001974"/>
    </source>
</evidence>
<dbReference type="AlphaFoldDB" id="A0A833DRJ8"/>
<keyword evidence="4" id="KW-0274">FAD</keyword>
<evidence type="ECO:0000313" key="8">
    <source>
        <dbReference type="Proteomes" id="UP000605144"/>
    </source>
</evidence>
<reference evidence="7" key="1">
    <citation type="journal article" date="2020" name="ISME J.">
        <title>Gammaproteobacteria mediating utilization of methyl-, sulfur- and petroleum organic compounds in deep ocean hydrothermal plumes.</title>
        <authorList>
            <person name="Zhou Z."/>
            <person name="Liu Y."/>
            <person name="Pan J."/>
            <person name="Cron B.R."/>
            <person name="Toner B.M."/>
            <person name="Anantharaman K."/>
            <person name="Breier J.A."/>
            <person name="Dick G.J."/>
            <person name="Li M."/>
        </authorList>
    </citation>
    <scope>NUCLEOTIDE SEQUENCE</scope>
    <source>
        <strain evidence="7">SZUA-1385</strain>
    </source>
</reference>
<evidence type="ECO:0000256" key="3">
    <source>
        <dbReference type="ARBA" id="ARBA00022630"/>
    </source>
</evidence>
<dbReference type="InterPro" id="IPR007867">
    <property type="entry name" value="GMC_OxRtase_C"/>
</dbReference>
<comment type="caution">
    <text evidence="7">The sequence shown here is derived from an EMBL/GenBank/DDBJ whole genome shotgun (WGS) entry which is preliminary data.</text>
</comment>
<dbReference type="GO" id="GO:0016614">
    <property type="term" value="F:oxidoreductase activity, acting on CH-OH group of donors"/>
    <property type="evidence" value="ECO:0007669"/>
    <property type="project" value="InterPro"/>
</dbReference>
<dbReference type="PANTHER" id="PTHR42784">
    <property type="entry name" value="PYRANOSE 2-OXIDASE"/>
    <property type="match status" value="1"/>
</dbReference>
<dbReference type="Gene3D" id="3.50.50.60">
    <property type="entry name" value="FAD/NAD(P)-binding domain"/>
    <property type="match status" value="2"/>
</dbReference>
<dbReference type="InterPro" id="IPR036188">
    <property type="entry name" value="FAD/NAD-bd_sf"/>
</dbReference>
<dbReference type="PANTHER" id="PTHR42784:SF1">
    <property type="entry name" value="PYRANOSE 2-OXIDASE"/>
    <property type="match status" value="1"/>
</dbReference>
<evidence type="ECO:0000313" key="7">
    <source>
        <dbReference type="EMBL" id="HIP16782.1"/>
    </source>
</evidence>
<gene>
    <name evidence="7" type="ORF">EYG76_00545</name>
</gene>
<evidence type="ECO:0000256" key="4">
    <source>
        <dbReference type="ARBA" id="ARBA00022827"/>
    </source>
</evidence>
<protein>
    <submittedName>
        <fullName evidence="7">GMC family oxidoreductase</fullName>
    </submittedName>
</protein>
<comment type="similarity">
    <text evidence="2">Belongs to the GMC oxidoreductase family.</text>
</comment>
<evidence type="ECO:0000259" key="6">
    <source>
        <dbReference type="Pfam" id="PF05199"/>
    </source>
</evidence>
<keyword evidence="5" id="KW-0560">Oxidoreductase</keyword>
<dbReference type="EMBL" id="DQSV01000011">
    <property type="protein sequence ID" value="HIP16782.1"/>
    <property type="molecule type" value="Genomic_DNA"/>
</dbReference>
<dbReference type="Pfam" id="PF05199">
    <property type="entry name" value="GMC_oxred_C"/>
    <property type="match status" value="1"/>
</dbReference>
<accession>A0A833DRJ8</accession>
<evidence type="ECO:0000256" key="5">
    <source>
        <dbReference type="ARBA" id="ARBA00023002"/>
    </source>
</evidence>
<proteinExistence type="inferred from homology"/>
<organism evidence="7 8">
    <name type="scientific">Methanothermococcus okinawensis</name>
    <dbReference type="NCBI Taxonomy" id="155863"/>
    <lineage>
        <taxon>Archaea</taxon>
        <taxon>Methanobacteriati</taxon>
        <taxon>Methanobacteriota</taxon>
        <taxon>Methanomada group</taxon>
        <taxon>Methanococci</taxon>
        <taxon>Methanococcales</taxon>
        <taxon>Methanococcaceae</taxon>
        <taxon>Methanothermococcus</taxon>
    </lineage>
</organism>
<keyword evidence="3" id="KW-0285">Flavoprotein</keyword>
<dbReference type="Proteomes" id="UP000605144">
    <property type="component" value="Unassembled WGS sequence"/>
</dbReference>
<evidence type="ECO:0000256" key="2">
    <source>
        <dbReference type="ARBA" id="ARBA00010790"/>
    </source>
</evidence>
<sequence>MYDFIIVGSGVGGSTLFKELNKKYPDKKILLLEKGNNKINYNNLGKTIQVLYITSLGGSALGAVGNAIKINLKKIGIKDGSIYEEIERELNVKKVPEGHINEKSKYLFNYGFERTPKFMDFEGCNACGLCARKVCQYKWTPVMFLTNPNPYSKILSNFHVSSLAENGSFFTVEGYDLLMGKKRIFKGEKVIVCGGGINSPRILSNILDNEHLGRNLFVDTFITVGGVLNNSHLDRSIPMALYKVYDGFLLSPHYSILLYNKVKGDNTNKYDDKNICSKDIYGIMIKIRDENKGIVGGNKIYKELTKKDEKLLSKGIKRASDILYDMGLERIYKTIPRGSHPGGTCAMGKVVDKNFETEIEGLYVCDSSIFPETVGLPPILGIIAMGKKLANIL</sequence>
<name>A0A833DRJ8_9EURY</name>